<evidence type="ECO:0000256" key="1">
    <source>
        <dbReference type="SAM" id="SignalP"/>
    </source>
</evidence>
<dbReference type="InterPro" id="IPR006076">
    <property type="entry name" value="FAD-dep_OxRdtase"/>
</dbReference>
<organism evidence="3 4">
    <name type="scientific">Polyporus arcularius HHB13444</name>
    <dbReference type="NCBI Taxonomy" id="1314778"/>
    <lineage>
        <taxon>Eukaryota</taxon>
        <taxon>Fungi</taxon>
        <taxon>Dikarya</taxon>
        <taxon>Basidiomycota</taxon>
        <taxon>Agaricomycotina</taxon>
        <taxon>Agaricomycetes</taxon>
        <taxon>Polyporales</taxon>
        <taxon>Polyporaceae</taxon>
        <taxon>Polyporus</taxon>
    </lineage>
</organism>
<dbReference type="PANTHER" id="PTHR13847">
    <property type="entry name" value="SARCOSINE DEHYDROGENASE-RELATED"/>
    <property type="match status" value="1"/>
</dbReference>
<evidence type="ECO:0000313" key="3">
    <source>
        <dbReference type="EMBL" id="TFK81210.1"/>
    </source>
</evidence>
<feature type="domain" description="FAD dependent oxidoreductase" evidence="2">
    <location>
        <begin position="74"/>
        <end position="469"/>
    </location>
</feature>
<reference evidence="3 4" key="1">
    <citation type="journal article" date="2019" name="Nat. Ecol. Evol.">
        <title>Megaphylogeny resolves global patterns of mushroom evolution.</title>
        <authorList>
            <person name="Varga T."/>
            <person name="Krizsan K."/>
            <person name="Foldi C."/>
            <person name="Dima B."/>
            <person name="Sanchez-Garcia M."/>
            <person name="Sanchez-Ramirez S."/>
            <person name="Szollosi G.J."/>
            <person name="Szarkandi J.G."/>
            <person name="Papp V."/>
            <person name="Albert L."/>
            <person name="Andreopoulos W."/>
            <person name="Angelini C."/>
            <person name="Antonin V."/>
            <person name="Barry K.W."/>
            <person name="Bougher N.L."/>
            <person name="Buchanan P."/>
            <person name="Buyck B."/>
            <person name="Bense V."/>
            <person name="Catcheside P."/>
            <person name="Chovatia M."/>
            <person name="Cooper J."/>
            <person name="Damon W."/>
            <person name="Desjardin D."/>
            <person name="Finy P."/>
            <person name="Geml J."/>
            <person name="Haridas S."/>
            <person name="Hughes K."/>
            <person name="Justo A."/>
            <person name="Karasinski D."/>
            <person name="Kautmanova I."/>
            <person name="Kiss B."/>
            <person name="Kocsube S."/>
            <person name="Kotiranta H."/>
            <person name="LaButti K.M."/>
            <person name="Lechner B.E."/>
            <person name="Liimatainen K."/>
            <person name="Lipzen A."/>
            <person name="Lukacs Z."/>
            <person name="Mihaltcheva S."/>
            <person name="Morgado L.N."/>
            <person name="Niskanen T."/>
            <person name="Noordeloos M.E."/>
            <person name="Ohm R.A."/>
            <person name="Ortiz-Santana B."/>
            <person name="Ovrebo C."/>
            <person name="Racz N."/>
            <person name="Riley R."/>
            <person name="Savchenko A."/>
            <person name="Shiryaev A."/>
            <person name="Soop K."/>
            <person name="Spirin V."/>
            <person name="Szebenyi C."/>
            <person name="Tomsovsky M."/>
            <person name="Tulloss R.E."/>
            <person name="Uehling J."/>
            <person name="Grigoriev I.V."/>
            <person name="Vagvolgyi C."/>
            <person name="Papp T."/>
            <person name="Martin F.M."/>
            <person name="Miettinen O."/>
            <person name="Hibbett D.S."/>
            <person name="Nagy L.G."/>
        </authorList>
    </citation>
    <scope>NUCLEOTIDE SEQUENCE [LARGE SCALE GENOMIC DNA]</scope>
    <source>
        <strain evidence="3 4">HHB13444</strain>
    </source>
</reference>
<proteinExistence type="predicted"/>
<protein>
    <submittedName>
        <fullName evidence="3">FAD dependent oxidoreductase</fullName>
    </submittedName>
</protein>
<feature type="signal peptide" evidence="1">
    <location>
        <begin position="1"/>
        <end position="24"/>
    </location>
</feature>
<dbReference type="Gene3D" id="3.30.9.10">
    <property type="entry name" value="D-Amino Acid Oxidase, subunit A, domain 2"/>
    <property type="match status" value="1"/>
</dbReference>
<dbReference type="STRING" id="1314778.A0A5C3NYV4"/>
<dbReference type="SUPFAM" id="SSF51971">
    <property type="entry name" value="Nucleotide-binding domain"/>
    <property type="match status" value="1"/>
</dbReference>
<name>A0A5C3NYV4_9APHY</name>
<evidence type="ECO:0000313" key="4">
    <source>
        <dbReference type="Proteomes" id="UP000308197"/>
    </source>
</evidence>
<evidence type="ECO:0000259" key="2">
    <source>
        <dbReference type="Pfam" id="PF01266"/>
    </source>
</evidence>
<keyword evidence="4" id="KW-1185">Reference proteome</keyword>
<dbReference type="Pfam" id="PF01266">
    <property type="entry name" value="DAO"/>
    <property type="match status" value="1"/>
</dbReference>
<keyword evidence="1" id="KW-0732">Signal</keyword>
<dbReference type="Proteomes" id="UP000308197">
    <property type="component" value="Unassembled WGS sequence"/>
</dbReference>
<sequence>MRSFSSFSRFLLTVMLPLVLNAIAEEQAAIELPVQSGPAALPVPNPTKSLWVDTPGANPLGKEGSTGALTHDADICIIGSGITGVSAAYHISRLLLEEGVDGKDLKITILEARDFCSGATGRNGGHLTPAFFQGVVGYSALYGTEEAVRAIALEQHTSSSIVRLIKKTGAEAAVDLVEGGHTTLLFTKPEVVVAKADYAAAKAAGINVDSVKFLSEDEVKETYGAEYPAIHAPGHNLWPLKLVTHLYNLTKDTLGSKLTLHTNTPVTAIAPIIATSDTSSRRWNLTTPRGPVACSYVLHATNAYASHLLPHMHGPSGIIPTRGQIIALRAAASLDNITKSSWDGNDGFEYWFPRPLAGDETEPLVILGGGRESTKPKFELYTVDDASVNPVVGDTLRRFLPAAFPGKYEAGREPEMEWTGIMAYTKTHDPFVGPVIDPAQPDAHKGQYIAAGYTGHGMPRAYGCAEAVAGIIVADIAGKEYTVPDWLPRHYLTQNRLHE</sequence>
<feature type="chain" id="PRO_5022782082" evidence="1">
    <location>
        <begin position="25"/>
        <end position="499"/>
    </location>
</feature>
<dbReference type="EMBL" id="ML211638">
    <property type="protein sequence ID" value="TFK81210.1"/>
    <property type="molecule type" value="Genomic_DNA"/>
</dbReference>
<dbReference type="AlphaFoldDB" id="A0A5C3NYV4"/>
<dbReference type="GO" id="GO:0005737">
    <property type="term" value="C:cytoplasm"/>
    <property type="evidence" value="ECO:0007669"/>
    <property type="project" value="TreeGrafter"/>
</dbReference>
<dbReference type="InParanoid" id="A0A5C3NYV4"/>
<dbReference type="InterPro" id="IPR036188">
    <property type="entry name" value="FAD/NAD-bd_sf"/>
</dbReference>
<gene>
    <name evidence="3" type="ORF">K466DRAFT_656263</name>
</gene>
<dbReference type="PANTHER" id="PTHR13847:SF260">
    <property type="entry name" value="FAD DEPENDENT OXIDOREDUCTASE DOMAIN-CONTAINING PROTEIN"/>
    <property type="match status" value="1"/>
</dbReference>
<accession>A0A5C3NYV4</accession>
<dbReference type="Gene3D" id="3.50.50.60">
    <property type="entry name" value="FAD/NAD(P)-binding domain"/>
    <property type="match status" value="1"/>
</dbReference>